<evidence type="ECO:0000256" key="3">
    <source>
        <dbReference type="SAM" id="MobiDB-lite"/>
    </source>
</evidence>
<feature type="domain" description="Cilia- and flagella-associated protein 58 central coiled coil" evidence="4">
    <location>
        <begin position="397"/>
        <end position="674"/>
    </location>
</feature>
<evidence type="ECO:0000256" key="2">
    <source>
        <dbReference type="SAM" id="Coils"/>
    </source>
</evidence>
<reference evidence="5" key="1">
    <citation type="submission" date="2015-07" db="EMBL/GenBank/DDBJ databases">
        <title>Adaptation to a free-living lifestyle via gene acquisitions in the diplomonad Trepomonas sp. PC1.</title>
        <authorList>
            <person name="Xu F."/>
            <person name="Jerlstrom-Hultqvist J."/>
            <person name="Kolisko M."/>
            <person name="Simpson A.G.B."/>
            <person name="Roger A.J."/>
            <person name="Svard S.G."/>
            <person name="Andersson J.O."/>
        </authorList>
    </citation>
    <scope>NUCLEOTIDE SEQUENCE</scope>
    <source>
        <strain evidence="5">PC1</strain>
    </source>
</reference>
<sequence>SNDPNQSQNTDPKQHVQLSIDEAAFAAIERDFHEVLQSIIGDSQLEKFQEEYQKLHTALKSSHDNEQNLVTKVKELIQLQSLNNHKMAQMHRMQQEEKSQAERLHGQLDDALRSLQKTQEEKEDDKRTIEFLQQQNQLLKKSAEDTMLVQTTEEQSVDVLKTLLLNSKKEIEQGKQQFRELNDFSIKLKEEMQFIKDQKQNLELQLQQQNLTVQQKSTEITKQLKQKDQLETELMKIRDHTMEVEQQLKELEAKFTDQTSNIQFLKDENKKLHDRYQFQVKQTEKEKSAVKKLEDDKNELIRSVNQLKSGIMGEQEKTEEQIMLNQKIKISEQQTIKKLKLLEDQIKSIQIQKDQKDEIIQKYEKQVAKLEEEAGKFHRETKQLAEQKVELQRTVQQEVNAQHLTQVNLADKDDQLTQYKNQIRNFEIEIQNFRSEAEKQRKIVFDLEKQKETQGRNVTEVKQKLNQASQEVKMKELIVSDLQKKIKDADEKMKKQQTDFEAVRSERNTFSKNLVEAQDEISELRRQFRVMGHVVDQLKQEIQSKDDNLVDVHLKQKQSQKQNDELMQELEKYKQKIRESLISQQEAKTEIANLNNMLRINDAEQQLLNADKKKTILQRDVLANQLIKRNDELTLMQEKLKIYQTTLQKGEKQYGNRIEEIRALRSALASLRRKLIQLQRRASAIEPYKKEISRLNSDLLNEKTKTKALTQELQSPTNVHRWRQLEGKDPQAFELIKKIQVYQKRLIEKTEEVQKLTLEKADQNKMYQEMKTRLERHPGPEIQVELQKFRDECGKKTRKLQAVSGELTMFQSQTVEYKGEIEKLTRELNDVKRKYFAYKKKEYDEMVQRNQKEFEETGFMKPNQQSGTGPKFVGGGFAVVPRKGDDE</sequence>
<protein>
    <submittedName>
        <fullName evidence="5">Putative flagellar associated protein</fullName>
    </submittedName>
</protein>
<keyword evidence="5" id="KW-0966">Cell projection</keyword>
<name>A0A146KEK2_9EUKA</name>
<feature type="region of interest" description="Disordered" evidence="3">
    <location>
        <begin position="856"/>
        <end position="887"/>
    </location>
</feature>
<feature type="coiled-coil region" evidence="2">
    <location>
        <begin position="739"/>
        <end position="773"/>
    </location>
</feature>
<dbReference type="Pfam" id="PF21771">
    <property type="entry name" value="CFAP58_CC"/>
    <property type="match status" value="1"/>
</dbReference>
<feature type="coiled-coil region" evidence="2">
    <location>
        <begin position="185"/>
        <end position="527"/>
    </location>
</feature>
<dbReference type="PANTHER" id="PTHR32083:SF0">
    <property type="entry name" value="CILIA AND FLAGELLA-ASSOCIATED PROTEIN 58"/>
    <property type="match status" value="1"/>
</dbReference>
<feature type="non-terminal residue" evidence="5">
    <location>
        <position position="1"/>
    </location>
</feature>
<dbReference type="InterPro" id="IPR049270">
    <property type="entry name" value="CFAP58_CC"/>
</dbReference>
<feature type="coiled-coil region" evidence="2">
    <location>
        <begin position="101"/>
        <end position="142"/>
    </location>
</feature>
<dbReference type="PANTHER" id="PTHR32083">
    <property type="entry name" value="CILIA AND FLAGELLA-ASSOCIATED PROTEIN 58-RELATED"/>
    <property type="match status" value="1"/>
</dbReference>
<evidence type="ECO:0000256" key="1">
    <source>
        <dbReference type="ARBA" id="ARBA00023054"/>
    </source>
</evidence>
<feature type="coiled-coil region" evidence="2">
    <location>
        <begin position="556"/>
        <end position="620"/>
    </location>
</feature>
<dbReference type="EMBL" id="GDID01002867">
    <property type="protein sequence ID" value="JAP93739.1"/>
    <property type="molecule type" value="Transcribed_RNA"/>
</dbReference>
<keyword evidence="5" id="KW-0282">Flagellum</keyword>
<organism evidence="5">
    <name type="scientific">Trepomonas sp. PC1</name>
    <dbReference type="NCBI Taxonomy" id="1076344"/>
    <lineage>
        <taxon>Eukaryota</taxon>
        <taxon>Metamonada</taxon>
        <taxon>Diplomonadida</taxon>
        <taxon>Hexamitidae</taxon>
        <taxon>Hexamitinae</taxon>
        <taxon>Trepomonas</taxon>
    </lineage>
</organism>
<keyword evidence="1 2" id="KW-0175">Coiled coil</keyword>
<gene>
    <name evidence="5" type="ORF">TPC1_13867</name>
</gene>
<evidence type="ECO:0000313" key="5">
    <source>
        <dbReference type="EMBL" id="JAP93739.1"/>
    </source>
</evidence>
<accession>A0A146KEK2</accession>
<proteinExistence type="predicted"/>
<evidence type="ECO:0000259" key="4">
    <source>
        <dbReference type="Pfam" id="PF21771"/>
    </source>
</evidence>
<keyword evidence="5" id="KW-0969">Cilium</keyword>
<feature type="coiled-coil region" evidence="2">
    <location>
        <begin position="814"/>
        <end position="841"/>
    </location>
</feature>
<dbReference type="GO" id="GO:0005856">
    <property type="term" value="C:cytoskeleton"/>
    <property type="evidence" value="ECO:0007669"/>
    <property type="project" value="TreeGrafter"/>
</dbReference>
<dbReference type="AlphaFoldDB" id="A0A146KEK2"/>